<evidence type="ECO:0000313" key="2">
    <source>
        <dbReference type="EMBL" id="KAB5587334.1"/>
    </source>
</evidence>
<organism evidence="2 3">
    <name type="scientific">Ceratobasidium theobromae</name>
    <dbReference type="NCBI Taxonomy" id="1582974"/>
    <lineage>
        <taxon>Eukaryota</taxon>
        <taxon>Fungi</taxon>
        <taxon>Dikarya</taxon>
        <taxon>Basidiomycota</taxon>
        <taxon>Agaricomycotina</taxon>
        <taxon>Agaricomycetes</taxon>
        <taxon>Cantharellales</taxon>
        <taxon>Ceratobasidiaceae</taxon>
        <taxon>Ceratobasidium</taxon>
    </lineage>
</organism>
<dbReference type="AlphaFoldDB" id="A0A5N5Q640"/>
<dbReference type="EMBL" id="SSOP01001202">
    <property type="protein sequence ID" value="KAB5587334.1"/>
    <property type="molecule type" value="Genomic_DNA"/>
</dbReference>
<evidence type="ECO:0000256" key="1">
    <source>
        <dbReference type="SAM" id="MobiDB-lite"/>
    </source>
</evidence>
<name>A0A5N5Q640_9AGAM</name>
<reference evidence="2 3" key="1">
    <citation type="journal article" date="2019" name="Fungal Biol. Biotechnol.">
        <title>Draft genome sequence of fastidious pathogen Ceratobasidium theobromae, which causes vascular-streak dieback in Theobroma cacao.</title>
        <authorList>
            <person name="Ali S.S."/>
            <person name="Asman A."/>
            <person name="Shao J."/>
            <person name="Firmansyah A.P."/>
            <person name="Susilo A.W."/>
            <person name="Rosmana A."/>
            <person name="McMahon P."/>
            <person name="Junaid M."/>
            <person name="Guest D."/>
            <person name="Kheng T.Y."/>
            <person name="Meinhardt L.W."/>
            <person name="Bailey B.A."/>
        </authorList>
    </citation>
    <scope>NUCLEOTIDE SEQUENCE [LARGE SCALE GENOMIC DNA]</scope>
    <source>
        <strain evidence="2 3">CT2</strain>
    </source>
</reference>
<feature type="region of interest" description="Disordered" evidence="1">
    <location>
        <begin position="34"/>
        <end position="58"/>
    </location>
</feature>
<evidence type="ECO:0000313" key="3">
    <source>
        <dbReference type="Proteomes" id="UP000383932"/>
    </source>
</evidence>
<protein>
    <submittedName>
        <fullName evidence="2">Uncharacterized protein</fullName>
    </submittedName>
</protein>
<gene>
    <name evidence="2" type="ORF">CTheo_9232</name>
</gene>
<dbReference type="OrthoDB" id="3261690at2759"/>
<accession>A0A5N5Q640</accession>
<proteinExistence type="predicted"/>
<keyword evidence="3" id="KW-1185">Reference proteome</keyword>
<sequence>MRQLYDLAVYPAALDTLPEELTRGWPAKYDDELLRAKTSGRPNTTGEGGSRGRGIQQTGRDVHAGYLNDWVKKVRSFVDTKIQLKWARSFFFGVEMRGMKNREDSLHPPPEGPLVNAGEMSTKWPLTYVI</sequence>
<dbReference type="Proteomes" id="UP000383932">
    <property type="component" value="Unassembled WGS sequence"/>
</dbReference>
<comment type="caution">
    <text evidence="2">The sequence shown here is derived from an EMBL/GenBank/DDBJ whole genome shotgun (WGS) entry which is preliminary data.</text>
</comment>